<keyword evidence="6" id="KW-1185">Reference proteome</keyword>
<dbReference type="InterPro" id="IPR001647">
    <property type="entry name" value="HTH_TetR"/>
</dbReference>
<evidence type="ECO:0000256" key="2">
    <source>
        <dbReference type="ARBA" id="ARBA00023125"/>
    </source>
</evidence>
<protein>
    <submittedName>
        <fullName evidence="5">Transcriptional regulator, TetR family</fullName>
    </submittedName>
</protein>
<keyword evidence="1" id="KW-0678">Repressor</keyword>
<name>A0A285NKV7_9BACI</name>
<dbReference type="PANTHER" id="PTHR43479:SF11">
    <property type="entry name" value="ACREF_ENVCD OPERON REPRESSOR-RELATED"/>
    <property type="match status" value="1"/>
</dbReference>
<evidence type="ECO:0000256" key="3">
    <source>
        <dbReference type="PROSITE-ProRule" id="PRU00335"/>
    </source>
</evidence>
<dbReference type="SUPFAM" id="SSF46689">
    <property type="entry name" value="Homeodomain-like"/>
    <property type="match status" value="1"/>
</dbReference>
<evidence type="ECO:0000259" key="4">
    <source>
        <dbReference type="PROSITE" id="PS50977"/>
    </source>
</evidence>
<dbReference type="PANTHER" id="PTHR43479">
    <property type="entry name" value="ACREF/ENVCD OPERON REPRESSOR-RELATED"/>
    <property type="match status" value="1"/>
</dbReference>
<feature type="domain" description="HTH tetR-type" evidence="4">
    <location>
        <begin position="4"/>
        <end position="64"/>
    </location>
</feature>
<dbReference type="PRINTS" id="PR00455">
    <property type="entry name" value="HTHTETR"/>
</dbReference>
<accession>A0A285NKV7</accession>
<proteinExistence type="predicted"/>
<evidence type="ECO:0000256" key="1">
    <source>
        <dbReference type="ARBA" id="ARBA00022491"/>
    </source>
</evidence>
<dbReference type="OrthoDB" id="9806334at2"/>
<dbReference type="RefSeq" id="WP_097040926.1">
    <property type="nucleotide sequence ID" value="NZ_OBEK01000002.1"/>
</dbReference>
<dbReference type="AlphaFoldDB" id="A0A285NKV7"/>
<feature type="DNA-binding region" description="H-T-H motif" evidence="3">
    <location>
        <begin position="27"/>
        <end position="46"/>
    </location>
</feature>
<evidence type="ECO:0000313" key="6">
    <source>
        <dbReference type="Proteomes" id="UP000219356"/>
    </source>
</evidence>
<gene>
    <name evidence="5" type="ORF">SAMN05421503_1571</name>
</gene>
<dbReference type="EMBL" id="OBEK01000002">
    <property type="protein sequence ID" value="SNZ10164.1"/>
    <property type="molecule type" value="Genomic_DNA"/>
</dbReference>
<dbReference type="PROSITE" id="PS50977">
    <property type="entry name" value="HTH_TETR_2"/>
    <property type="match status" value="1"/>
</dbReference>
<dbReference type="Proteomes" id="UP000219356">
    <property type="component" value="Unassembled WGS sequence"/>
</dbReference>
<dbReference type="Pfam" id="PF00440">
    <property type="entry name" value="TetR_N"/>
    <property type="match status" value="1"/>
</dbReference>
<dbReference type="InterPro" id="IPR009057">
    <property type="entry name" value="Homeodomain-like_sf"/>
</dbReference>
<dbReference type="GO" id="GO:0003677">
    <property type="term" value="F:DNA binding"/>
    <property type="evidence" value="ECO:0007669"/>
    <property type="project" value="UniProtKB-UniRule"/>
</dbReference>
<dbReference type="InterPro" id="IPR050624">
    <property type="entry name" value="HTH-type_Tx_Regulator"/>
</dbReference>
<evidence type="ECO:0000313" key="5">
    <source>
        <dbReference type="EMBL" id="SNZ10164.1"/>
    </source>
</evidence>
<reference evidence="6" key="1">
    <citation type="submission" date="2017-09" db="EMBL/GenBank/DDBJ databases">
        <authorList>
            <person name="Varghese N."/>
            <person name="Submissions S."/>
        </authorList>
    </citation>
    <scope>NUCLEOTIDE SEQUENCE [LARGE SCALE GENOMIC DNA]</scope>
    <source>
        <strain evidence="6">CGMCC 1.8913</strain>
    </source>
</reference>
<sequence length="169" mass="19413">MKGKDKKELIFDAAVELISERGANNFSLNNVSHQAGISKGGLLYHFPTKEELLRGLHNYIIQFIKEKIEEESKKGGSYTQSYIGACYGITRSKEIRAYSSLMNYEWDQSIEGVWNDLYIEVTKKLSKELPEEWITLIALITDGLWTKASYYSEKELNSAFAFLMKLVHK</sequence>
<organism evidence="5 6">
    <name type="scientific">Terribacillus aidingensis</name>
    <dbReference type="NCBI Taxonomy" id="586416"/>
    <lineage>
        <taxon>Bacteria</taxon>
        <taxon>Bacillati</taxon>
        <taxon>Bacillota</taxon>
        <taxon>Bacilli</taxon>
        <taxon>Bacillales</taxon>
        <taxon>Bacillaceae</taxon>
        <taxon>Terribacillus</taxon>
    </lineage>
</organism>
<keyword evidence="2 3" id="KW-0238">DNA-binding</keyword>
<dbReference type="Gene3D" id="1.10.357.10">
    <property type="entry name" value="Tetracycline Repressor, domain 2"/>
    <property type="match status" value="1"/>
</dbReference>